<dbReference type="InterPro" id="IPR000700">
    <property type="entry name" value="PAS-assoc_C"/>
</dbReference>
<feature type="modified residue" description="4-aspartylphosphate" evidence="4">
    <location>
        <position position="448"/>
    </location>
</feature>
<dbReference type="GO" id="GO:0000155">
    <property type="term" value="F:phosphorelay sensor kinase activity"/>
    <property type="evidence" value="ECO:0007669"/>
    <property type="project" value="InterPro"/>
</dbReference>
<dbReference type="Pfam" id="PF02518">
    <property type="entry name" value="HATPase_c"/>
    <property type="match status" value="1"/>
</dbReference>
<dbReference type="PROSITE" id="PS50110">
    <property type="entry name" value="RESPONSE_REGULATORY"/>
    <property type="match status" value="1"/>
</dbReference>
<organism evidence="8 9">
    <name type="scientific">Engelhardtia mirabilis</name>
    <dbReference type="NCBI Taxonomy" id="2528011"/>
    <lineage>
        <taxon>Bacteria</taxon>
        <taxon>Pseudomonadati</taxon>
        <taxon>Planctomycetota</taxon>
        <taxon>Planctomycetia</taxon>
        <taxon>Planctomycetia incertae sedis</taxon>
        <taxon>Engelhardtia</taxon>
    </lineage>
</organism>
<evidence type="ECO:0000256" key="4">
    <source>
        <dbReference type="PROSITE-ProRule" id="PRU00169"/>
    </source>
</evidence>
<dbReference type="SUPFAM" id="SSF52172">
    <property type="entry name" value="CheY-like"/>
    <property type="match status" value="1"/>
</dbReference>
<dbReference type="Pfam" id="PF00072">
    <property type="entry name" value="Response_reg"/>
    <property type="match status" value="1"/>
</dbReference>
<dbReference type="SMART" id="SM00387">
    <property type="entry name" value="HATPase_c"/>
    <property type="match status" value="1"/>
</dbReference>
<dbReference type="InterPro" id="IPR036097">
    <property type="entry name" value="HisK_dim/P_sf"/>
</dbReference>
<proteinExistence type="predicted"/>
<sequence length="515" mass="56307">MSPQPENPDAARDPYRELFERSADAILIIEGETFVDCNQATVRMLRYGSKGEVLETHPSELSPPTQPDGRDSFEKANEMMAIAFERGSHRFEWDHKRADGEVFPVEVLLTAVSEPGRRSLHVVWRDITTRKHLEEELRQALKMEAVGKLTGGIAHDFNNLLVAILGHADLLHELLADSPQALEHVTEIENAGARAAELVRQLLAFGRKQQLLPSVLDLNSLTRELLRLVERLIGEDVTLVFDLSTESIPVRADSGQLSQVLLNLAANARDAMPDGGQLTIETSRASLDHVRRITGADPVHAEYAALSVTDTGCGMDPETLDRAFDPFFTTKETGKGSGLGLATVYGIVKQSEGSVSLRSAVGHGTRVEVLLPITSEPIPERAPSAGSVSGRDRGNELILVVEDEEVVARLVLRALEGRGYRVMTCQTGVEALEAYCARPDEIDLLVTDVIMPQMGGATLVAELTRLGHAPRVLFMSGYTDDNLTVLHELGEDLDVLEKPFDGATIAQRVRAALDR</sequence>
<dbReference type="PROSITE" id="PS50109">
    <property type="entry name" value="HIS_KIN"/>
    <property type="match status" value="1"/>
</dbReference>
<evidence type="ECO:0000259" key="7">
    <source>
        <dbReference type="PROSITE" id="PS50113"/>
    </source>
</evidence>
<dbReference type="PROSITE" id="PS50113">
    <property type="entry name" value="PAC"/>
    <property type="match status" value="1"/>
</dbReference>
<evidence type="ECO:0000256" key="3">
    <source>
        <dbReference type="ARBA" id="ARBA00022553"/>
    </source>
</evidence>
<protein>
    <recommendedName>
        <fullName evidence="2">histidine kinase</fullName>
        <ecNumber evidence="2">2.7.13.3</ecNumber>
    </recommendedName>
</protein>
<dbReference type="PANTHER" id="PTHR43065">
    <property type="entry name" value="SENSOR HISTIDINE KINASE"/>
    <property type="match status" value="1"/>
</dbReference>
<dbReference type="InterPro" id="IPR003661">
    <property type="entry name" value="HisK_dim/P_dom"/>
</dbReference>
<dbReference type="SUPFAM" id="SSF47384">
    <property type="entry name" value="Homodimeric domain of signal transducing histidine kinase"/>
    <property type="match status" value="1"/>
</dbReference>
<dbReference type="AlphaFoldDB" id="A0A518BME0"/>
<dbReference type="Pfam" id="PF13426">
    <property type="entry name" value="PAS_9"/>
    <property type="match status" value="1"/>
</dbReference>
<dbReference type="EC" id="2.7.13.3" evidence="2"/>
<dbReference type="CDD" id="cd00082">
    <property type="entry name" value="HisKA"/>
    <property type="match status" value="1"/>
</dbReference>
<dbReference type="InterPro" id="IPR004358">
    <property type="entry name" value="Sig_transdc_His_kin-like_C"/>
</dbReference>
<feature type="domain" description="PAC" evidence="7">
    <location>
        <begin position="89"/>
        <end position="139"/>
    </location>
</feature>
<dbReference type="EMBL" id="CP036287">
    <property type="protein sequence ID" value="QDU68148.1"/>
    <property type="molecule type" value="Genomic_DNA"/>
</dbReference>
<dbReference type="SUPFAM" id="SSF55785">
    <property type="entry name" value="PYP-like sensor domain (PAS domain)"/>
    <property type="match status" value="1"/>
</dbReference>
<evidence type="ECO:0000313" key="9">
    <source>
        <dbReference type="Proteomes" id="UP000316921"/>
    </source>
</evidence>
<evidence type="ECO:0000256" key="2">
    <source>
        <dbReference type="ARBA" id="ARBA00012438"/>
    </source>
</evidence>
<keyword evidence="3 4" id="KW-0597">Phosphoprotein</keyword>
<dbReference type="NCBIfam" id="TIGR00229">
    <property type="entry name" value="sensory_box"/>
    <property type="match status" value="1"/>
</dbReference>
<dbReference type="Gene3D" id="3.40.50.2300">
    <property type="match status" value="1"/>
</dbReference>
<dbReference type="PRINTS" id="PR00344">
    <property type="entry name" value="BCTRLSENSOR"/>
</dbReference>
<evidence type="ECO:0000256" key="1">
    <source>
        <dbReference type="ARBA" id="ARBA00000085"/>
    </source>
</evidence>
<dbReference type="InterPro" id="IPR003594">
    <property type="entry name" value="HATPase_dom"/>
</dbReference>
<evidence type="ECO:0000259" key="6">
    <source>
        <dbReference type="PROSITE" id="PS50110"/>
    </source>
</evidence>
<dbReference type="RefSeq" id="WP_419191584.1">
    <property type="nucleotide sequence ID" value="NZ_CP036287.1"/>
</dbReference>
<name>A0A518BME0_9BACT</name>
<feature type="domain" description="Histidine kinase" evidence="5">
    <location>
        <begin position="152"/>
        <end position="375"/>
    </location>
</feature>
<gene>
    <name evidence="8" type="ORF">Pla133_32420</name>
</gene>
<dbReference type="InterPro" id="IPR011006">
    <property type="entry name" value="CheY-like_superfamily"/>
</dbReference>
<evidence type="ECO:0000259" key="5">
    <source>
        <dbReference type="PROSITE" id="PS50109"/>
    </source>
</evidence>
<comment type="catalytic activity">
    <reaction evidence="1">
        <text>ATP + protein L-histidine = ADP + protein N-phospho-L-histidine.</text>
        <dbReference type="EC" id="2.7.13.3"/>
    </reaction>
</comment>
<accession>A0A518BME0</accession>
<dbReference type="InterPro" id="IPR005467">
    <property type="entry name" value="His_kinase_dom"/>
</dbReference>
<dbReference type="Gene3D" id="3.30.450.20">
    <property type="entry name" value="PAS domain"/>
    <property type="match status" value="1"/>
</dbReference>
<dbReference type="KEGG" id="pbap:Pla133_32420"/>
<dbReference type="SMART" id="SM00448">
    <property type="entry name" value="REC"/>
    <property type="match status" value="1"/>
</dbReference>
<feature type="domain" description="Response regulatory" evidence="6">
    <location>
        <begin position="397"/>
        <end position="513"/>
    </location>
</feature>
<dbReference type="Pfam" id="PF00512">
    <property type="entry name" value="HisKA"/>
    <property type="match status" value="1"/>
</dbReference>
<dbReference type="SMART" id="SM00388">
    <property type="entry name" value="HisKA"/>
    <property type="match status" value="1"/>
</dbReference>
<dbReference type="InterPro" id="IPR000014">
    <property type="entry name" value="PAS"/>
</dbReference>
<dbReference type="Proteomes" id="UP000316921">
    <property type="component" value="Chromosome"/>
</dbReference>
<evidence type="ECO:0000313" key="8">
    <source>
        <dbReference type="EMBL" id="QDU68148.1"/>
    </source>
</evidence>
<dbReference type="Gene3D" id="1.10.287.130">
    <property type="match status" value="1"/>
</dbReference>
<keyword evidence="9" id="KW-1185">Reference proteome</keyword>
<dbReference type="PANTHER" id="PTHR43065:SF42">
    <property type="entry name" value="TWO-COMPONENT SENSOR PPRA"/>
    <property type="match status" value="1"/>
</dbReference>
<dbReference type="InterPro" id="IPR035965">
    <property type="entry name" value="PAS-like_dom_sf"/>
</dbReference>
<reference evidence="8 9" key="1">
    <citation type="submission" date="2019-02" db="EMBL/GenBank/DDBJ databases">
        <title>Deep-cultivation of Planctomycetes and their phenomic and genomic characterization uncovers novel biology.</title>
        <authorList>
            <person name="Wiegand S."/>
            <person name="Jogler M."/>
            <person name="Boedeker C."/>
            <person name="Pinto D."/>
            <person name="Vollmers J."/>
            <person name="Rivas-Marin E."/>
            <person name="Kohn T."/>
            <person name="Peeters S.H."/>
            <person name="Heuer A."/>
            <person name="Rast P."/>
            <person name="Oberbeckmann S."/>
            <person name="Bunk B."/>
            <person name="Jeske O."/>
            <person name="Meyerdierks A."/>
            <person name="Storesund J.E."/>
            <person name="Kallscheuer N."/>
            <person name="Luecker S."/>
            <person name="Lage O.M."/>
            <person name="Pohl T."/>
            <person name="Merkel B.J."/>
            <person name="Hornburger P."/>
            <person name="Mueller R.-W."/>
            <person name="Bruemmer F."/>
            <person name="Labrenz M."/>
            <person name="Spormann A.M."/>
            <person name="Op den Camp H."/>
            <person name="Overmann J."/>
            <person name="Amann R."/>
            <person name="Jetten M.S.M."/>
            <person name="Mascher T."/>
            <person name="Medema M.H."/>
            <person name="Devos D.P."/>
            <person name="Kaster A.-K."/>
            <person name="Ovreas L."/>
            <person name="Rohde M."/>
            <person name="Galperin M.Y."/>
            <person name="Jogler C."/>
        </authorList>
    </citation>
    <scope>NUCLEOTIDE SEQUENCE [LARGE SCALE GENOMIC DNA]</scope>
    <source>
        <strain evidence="8 9">Pla133</strain>
    </source>
</reference>
<dbReference type="InterPro" id="IPR036890">
    <property type="entry name" value="HATPase_C_sf"/>
</dbReference>
<dbReference type="Gene3D" id="3.30.565.10">
    <property type="entry name" value="Histidine kinase-like ATPase, C-terminal domain"/>
    <property type="match status" value="1"/>
</dbReference>
<dbReference type="SUPFAM" id="SSF55874">
    <property type="entry name" value="ATPase domain of HSP90 chaperone/DNA topoisomerase II/histidine kinase"/>
    <property type="match status" value="1"/>
</dbReference>
<dbReference type="InterPro" id="IPR001789">
    <property type="entry name" value="Sig_transdc_resp-reg_receiver"/>
</dbReference>